<organism evidence="5">
    <name type="scientific">Nyssomyia neivai</name>
    <dbReference type="NCBI Taxonomy" id="330878"/>
    <lineage>
        <taxon>Eukaryota</taxon>
        <taxon>Metazoa</taxon>
        <taxon>Ecdysozoa</taxon>
        <taxon>Arthropoda</taxon>
        <taxon>Hexapoda</taxon>
        <taxon>Insecta</taxon>
        <taxon>Pterygota</taxon>
        <taxon>Neoptera</taxon>
        <taxon>Endopterygota</taxon>
        <taxon>Diptera</taxon>
        <taxon>Nematocera</taxon>
        <taxon>Psychodoidea</taxon>
        <taxon>Psychodidae</taxon>
        <taxon>Nyssomyia</taxon>
    </lineage>
</organism>
<keyword evidence="3" id="KW-0649">Protein kinase inhibitor</keyword>
<dbReference type="EMBL" id="GFDF01006237">
    <property type="protein sequence ID" value="JAV07847.1"/>
    <property type="molecule type" value="Transcribed_RNA"/>
</dbReference>
<evidence type="ECO:0000256" key="3">
    <source>
        <dbReference type="ARBA" id="ARBA00023013"/>
    </source>
</evidence>
<dbReference type="GO" id="GO:0004862">
    <property type="term" value="F:cAMP-dependent protein kinase inhibitor activity"/>
    <property type="evidence" value="ECO:0007669"/>
    <property type="project" value="InterPro"/>
</dbReference>
<reference evidence="5" key="1">
    <citation type="submission" date="2016-12" db="EMBL/GenBank/DDBJ databases">
        <title>An insight into the sialome and mialome of the sand fly, Nyssomyia neivai.</title>
        <authorList>
            <person name="Sebastian V."/>
            <person name="Goulart T.M."/>
            <person name="Oliveira W."/>
            <person name="Calvo E."/>
            <person name="Oliveira L.F."/>
            <person name="Pinto M.C."/>
            <person name="Rosselino A.M."/>
            <person name="Ribeiro J.M."/>
        </authorList>
    </citation>
    <scope>NUCLEOTIDE SEQUENCE</scope>
</reference>
<sequence length="130" mass="14059">MPTTMMKTTAHKRTGRIARRILSRKFNRLKVLNLLKMETQKEENASTGTVDENSEFYNSGRVGRRNALPDILSDHCKTSTADLPDRLNALSTSDNPSSETGAGPSGVNSTQAGNNTATTSSTTPSTIEKT</sequence>
<feature type="compositionally biased region" description="Polar residues" evidence="4">
    <location>
        <begin position="89"/>
        <end position="100"/>
    </location>
</feature>
<evidence type="ECO:0000256" key="2">
    <source>
        <dbReference type="ARBA" id="ARBA00006393"/>
    </source>
</evidence>
<dbReference type="PANTHER" id="PTHR15416">
    <property type="entry name" value="CAMP-DEPENDENT PROTEIN KINASE INHIBITOR/PKI"/>
    <property type="match status" value="1"/>
</dbReference>
<dbReference type="Pfam" id="PF02827">
    <property type="entry name" value="PKI"/>
    <property type="match status" value="1"/>
</dbReference>
<feature type="region of interest" description="Disordered" evidence="4">
    <location>
        <begin position="79"/>
        <end position="130"/>
    </location>
</feature>
<accession>A0A1L8DN97</accession>
<dbReference type="InterPro" id="IPR004171">
    <property type="entry name" value="cAMP_dep_PKI"/>
</dbReference>
<feature type="compositionally biased region" description="Low complexity" evidence="4">
    <location>
        <begin position="108"/>
        <end position="130"/>
    </location>
</feature>
<evidence type="ECO:0000313" key="5">
    <source>
        <dbReference type="EMBL" id="JAV07847.1"/>
    </source>
</evidence>
<keyword evidence="5" id="KW-0418">Kinase</keyword>
<feature type="region of interest" description="Disordered" evidence="4">
    <location>
        <begin position="40"/>
        <end position="65"/>
    </location>
</feature>
<dbReference type="AlphaFoldDB" id="A0A1L8DN97"/>
<proteinExistence type="inferred from homology"/>
<evidence type="ECO:0000256" key="4">
    <source>
        <dbReference type="SAM" id="MobiDB-lite"/>
    </source>
</evidence>
<name>A0A1L8DN97_9DIPT</name>
<feature type="compositionally biased region" description="Polar residues" evidence="4">
    <location>
        <begin position="45"/>
        <end position="57"/>
    </location>
</feature>
<dbReference type="GO" id="GO:0016301">
    <property type="term" value="F:kinase activity"/>
    <property type="evidence" value="ECO:0007669"/>
    <property type="project" value="UniProtKB-KW"/>
</dbReference>
<comment type="similarity">
    <text evidence="2">Belongs to the PKI family.</text>
</comment>
<protein>
    <submittedName>
        <fullName evidence="5">Protein kinase camp-dependent</fullName>
    </submittedName>
</protein>
<comment type="function">
    <text evidence="1">Extremely potent competitive inhibitor of cAMP-dependent protein kinase activity, this protein interacts with the catalytic subunit of the enzyme after the cAMP-induced dissociation of its regulatory chains.</text>
</comment>
<evidence type="ECO:0000256" key="1">
    <source>
        <dbReference type="ARBA" id="ARBA00002844"/>
    </source>
</evidence>
<keyword evidence="5" id="KW-0808">Transferase</keyword>